<feature type="signal peptide" evidence="1">
    <location>
        <begin position="1"/>
        <end position="21"/>
    </location>
</feature>
<keyword evidence="1" id="KW-0732">Signal</keyword>
<dbReference type="RefSeq" id="WP_009779439.1">
    <property type="nucleotide sequence ID" value="NZ_CH672395.1"/>
</dbReference>
<keyword evidence="4" id="KW-1185">Reference proteome</keyword>
<evidence type="ECO:0000256" key="1">
    <source>
        <dbReference type="SAM" id="SignalP"/>
    </source>
</evidence>
<dbReference type="eggNOG" id="COG3291">
    <property type="taxonomic scope" value="Bacteria"/>
</dbReference>
<proteinExistence type="predicted"/>
<dbReference type="SUPFAM" id="SSF49299">
    <property type="entry name" value="PKD domain"/>
    <property type="match status" value="1"/>
</dbReference>
<dbReference type="SUPFAM" id="SSF49785">
    <property type="entry name" value="Galactose-binding domain-like"/>
    <property type="match status" value="1"/>
</dbReference>
<feature type="domain" description="PKD/Chitinase" evidence="2">
    <location>
        <begin position="28"/>
        <end position="119"/>
    </location>
</feature>
<reference evidence="3 4" key="1">
    <citation type="journal article" date="2007" name="Nature">
        <title>Light stimulates growth of proteorhodopsin-containing marine Flavobacteria.</title>
        <authorList>
            <person name="Gomez-Consarnau L."/>
            <person name="Gonzalez J.M."/>
            <person name="Coll-Llado M."/>
            <person name="Gourdon P."/>
            <person name="Pascher T."/>
            <person name="Neutze R."/>
            <person name="Pedros-Alio C."/>
            <person name="Pinhassi J."/>
        </authorList>
    </citation>
    <scope>NUCLEOTIDE SEQUENCE [LARGE SCALE GENOMIC DNA]</scope>
    <source>
        <strain evidence="3 4">MED217</strain>
    </source>
</reference>
<evidence type="ECO:0000313" key="3">
    <source>
        <dbReference type="EMBL" id="EAQ50415.1"/>
    </source>
</evidence>
<dbReference type="InterPro" id="IPR022409">
    <property type="entry name" value="PKD/Chitinase_dom"/>
</dbReference>
<gene>
    <name evidence="3" type="ORF">MED217_05267</name>
</gene>
<dbReference type="Gene3D" id="2.60.120.430">
    <property type="entry name" value="Galactose-binding lectin"/>
    <property type="match status" value="2"/>
</dbReference>
<sequence length="706" mass="75466">MKILRLLIAFLAVAQVFTACEDDVVTNYALQEISAPTGVAANFAITQDDTGMVTITPVGEGASTFTIDFGVEGEAPQTINAGESVTYTYTEGEYLVRITATGATGLTSEFNQMINVSFTAPENLDFETTVSGLTAVVTPTADNAMMYDVYFGASEDEEPVSIMAESSAEFTYEEPGDYVVRVVAKGASVNTIELSKTVTITGAVDPMALPITFDDPTVNYAFVTFNGASYEVVTNPDLSGANTTESNVGAITNSGAQYEGGAFTLGTPVDFSGANKTITMKFWSDVEIPVLLKFEGGVNGERQNEITKTHTGSGWETLSFDFATEAVKSYIDGSQGVGEPFVPTGQYATMVIFVDGPGTTAGTFYIDDIEQIGGATEPMMAAPTPDAAEADVLSIFSDSYTDPASVNYFPNWGQSTTYEQVDLDGNAAIKYGNANYQGIDLGGEYDASGYEFVHIDVWSADYASIPFFIIDTSGERPVNLEVTAGEWTSIDIPLSAFIDQGISVTNVFQFKFDVQPDTGGTFYIDNLYFYNEAAAAPESPQAAAPAPTFDAANVISLFSDAYTDEAMATWRTDWSDATLEDIAVAGNAVKKYSALNFVGAEPVNQIDASAMTHFSTDIWTGDATQIRIKLVDFGANGTYQGGDDSEHEIVLNFDNGDFTRNTWVTLDIPLADFTGLTAQSNIAQLIYSGGPAGATTVYVDNVYFHN</sequence>
<dbReference type="STRING" id="398720.MED217_05267"/>
<dbReference type="OrthoDB" id="5381604at2"/>
<protein>
    <recommendedName>
        <fullName evidence="2">PKD/Chitinase domain-containing protein</fullName>
    </recommendedName>
</protein>
<organism evidence="3 4">
    <name type="scientific">Leeuwenhoekiella blandensis (strain CECT 7118 / CCUG 51940 / KCTC 22103 / MED217)</name>
    <name type="common">Flavobacterium sp. (strain MED217)</name>
    <dbReference type="NCBI Taxonomy" id="398720"/>
    <lineage>
        <taxon>Bacteria</taxon>
        <taxon>Pseudomonadati</taxon>
        <taxon>Bacteroidota</taxon>
        <taxon>Flavobacteriia</taxon>
        <taxon>Flavobacteriales</taxon>
        <taxon>Flavobacteriaceae</taxon>
        <taxon>Leeuwenhoekiella</taxon>
    </lineage>
</organism>
<evidence type="ECO:0000313" key="4">
    <source>
        <dbReference type="Proteomes" id="UP000001601"/>
    </source>
</evidence>
<comment type="caution">
    <text evidence="3">The sequence shown here is derived from an EMBL/GenBank/DDBJ whole genome shotgun (WGS) entry which is preliminary data.</text>
</comment>
<dbReference type="EMBL" id="AANC01000002">
    <property type="protein sequence ID" value="EAQ50415.1"/>
    <property type="molecule type" value="Genomic_DNA"/>
</dbReference>
<dbReference type="AlphaFoldDB" id="A3XJ55"/>
<accession>A3XJ55</accession>
<dbReference type="eggNOG" id="COG5492">
    <property type="taxonomic scope" value="Bacteria"/>
</dbReference>
<dbReference type="InterPro" id="IPR035986">
    <property type="entry name" value="PKD_dom_sf"/>
</dbReference>
<dbReference type="HOGENOM" id="CLU_390707_0_0_10"/>
<name>A3XJ55_LEEBM</name>
<dbReference type="PROSITE" id="PS51257">
    <property type="entry name" value="PROKAR_LIPOPROTEIN"/>
    <property type="match status" value="1"/>
</dbReference>
<dbReference type="SMART" id="SM00089">
    <property type="entry name" value="PKD"/>
    <property type="match status" value="2"/>
</dbReference>
<feature type="domain" description="PKD/Chitinase" evidence="2">
    <location>
        <begin position="123"/>
        <end position="203"/>
    </location>
</feature>
<feature type="chain" id="PRO_5002663824" description="PKD/Chitinase domain-containing protein" evidence="1">
    <location>
        <begin position="22"/>
        <end position="706"/>
    </location>
</feature>
<dbReference type="Proteomes" id="UP000001601">
    <property type="component" value="Unassembled WGS sequence"/>
</dbReference>
<evidence type="ECO:0000259" key="2">
    <source>
        <dbReference type="SMART" id="SM00089"/>
    </source>
</evidence>
<dbReference type="InterPro" id="IPR008979">
    <property type="entry name" value="Galactose-bd-like_sf"/>
</dbReference>